<dbReference type="InterPro" id="IPR045584">
    <property type="entry name" value="Pilin-like"/>
</dbReference>
<keyword evidence="6 11" id="KW-0812">Transmembrane</keyword>
<evidence type="ECO:0000256" key="10">
    <source>
        <dbReference type="ARBA" id="ARBA00030775"/>
    </source>
</evidence>
<keyword evidence="3" id="KW-1003">Cell membrane</keyword>
<gene>
    <name evidence="13" type="ORF">AB6724_00755</name>
</gene>
<keyword evidence="7 11" id="KW-1133">Transmembrane helix</keyword>
<accession>A0ABV3ZR31</accession>
<dbReference type="Pfam" id="PF07963">
    <property type="entry name" value="N_methyl"/>
    <property type="match status" value="1"/>
</dbReference>
<evidence type="ECO:0000256" key="8">
    <source>
        <dbReference type="ARBA" id="ARBA00023136"/>
    </source>
</evidence>
<dbReference type="EMBL" id="JBFYGN010000001">
    <property type="protein sequence ID" value="MEX8191363.1"/>
    <property type="molecule type" value="Genomic_DNA"/>
</dbReference>
<evidence type="ECO:0000256" key="11">
    <source>
        <dbReference type="SAM" id="Phobius"/>
    </source>
</evidence>
<name>A0ABV3ZR31_9BURK</name>
<dbReference type="InterPro" id="IPR012902">
    <property type="entry name" value="N_methyl_site"/>
</dbReference>
<keyword evidence="4" id="KW-0488">Methylation</keyword>
<sequence>MRQFLYFKKGFTLIELMVTMAVAAVLLMVAAPGVVSFQRNSEMTSITNSLLSAINAARAEAMKTGLNAMVVPADGKNWSSGLIVFVDKDRDNVYTENSDVLVLEREAMPSYITISGTGNANSANPYIMFNGSGYAKSYGLPAGVANLTLTIARNDIVAAQANAEMRRIVVALTGRVRSCRPSNDSSCTPNSVG</sequence>
<dbReference type="SUPFAM" id="SSF54523">
    <property type="entry name" value="Pili subunits"/>
    <property type="match status" value="1"/>
</dbReference>
<evidence type="ECO:0000256" key="7">
    <source>
        <dbReference type="ARBA" id="ARBA00022989"/>
    </source>
</evidence>
<organism evidence="13 14">
    <name type="scientific">Comamonas guangdongensis</name>
    <dbReference type="NCBI Taxonomy" id="510515"/>
    <lineage>
        <taxon>Bacteria</taxon>
        <taxon>Pseudomonadati</taxon>
        <taxon>Pseudomonadota</taxon>
        <taxon>Betaproteobacteria</taxon>
        <taxon>Burkholderiales</taxon>
        <taxon>Comamonadaceae</taxon>
        <taxon>Comamonas</taxon>
    </lineage>
</organism>
<feature type="domain" description="General secretion pathway GspH" evidence="12">
    <location>
        <begin position="47"/>
        <end position="174"/>
    </location>
</feature>
<dbReference type="Proteomes" id="UP001561046">
    <property type="component" value="Unassembled WGS sequence"/>
</dbReference>
<reference evidence="13 14" key="1">
    <citation type="journal article" date="2013" name="Int. J. Syst. Evol. Microbiol.">
        <title>Comamonas guangdongensis sp. nov., isolated from subterranean forest sediment, and emended description of the genus Comamonas.</title>
        <authorList>
            <person name="Zhang J."/>
            <person name="Wang Y."/>
            <person name="Zhou S."/>
            <person name="Wu C."/>
            <person name="He J."/>
            <person name="Li F."/>
        </authorList>
    </citation>
    <scope>NUCLEOTIDE SEQUENCE [LARGE SCALE GENOMIC DNA]</scope>
    <source>
        <strain evidence="13 14">CCTCC AB2011133</strain>
    </source>
</reference>
<evidence type="ECO:0000256" key="5">
    <source>
        <dbReference type="ARBA" id="ARBA00022519"/>
    </source>
</evidence>
<proteinExistence type="inferred from homology"/>
<dbReference type="Gene3D" id="3.55.40.10">
    <property type="entry name" value="minor pseudopilin epsh domain"/>
    <property type="match status" value="1"/>
</dbReference>
<feature type="transmembrane region" description="Helical" evidence="11">
    <location>
        <begin position="12"/>
        <end position="35"/>
    </location>
</feature>
<protein>
    <recommendedName>
        <fullName evidence="2">Type II secretion system protein H</fullName>
    </recommendedName>
    <alternativeName>
        <fullName evidence="10">General secretion pathway protein H</fullName>
    </alternativeName>
</protein>
<evidence type="ECO:0000256" key="1">
    <source>
        <dbReference type="ARBA" id="ARBA00004377"/>
    </source>
</evidence>
<evidence type="ECO:0000256" key="3">
    <source>
        <dbReference type="ARBA" id="ARBA00022475"/>
    </source>
</evidence>
<dbReference type="NCBIfam" id="TIGR02532">
    <property type="entry name" value="IV_pilin_GFxxxE"/>
    <property type="match status" value="1"/>
</dbReference>
<dbReference type="PROSITE" id="PS00409">
    <property type="entry name" value="PROKAR_NTER_METHYL"/>
    <property type="match status" value="1"/>
</dbReference>
<dbReference type="RefSeq" id="WP_369336591.1">
    <property type="nucleotide sequence ID" value="NZ_JBFYGN010000001.1"/>
</dbReference>
<evidence type="ECO:0000256" key="4">
    <source>
        <dbReference type="ARBA" id="ARBA00022481"/>
    </source>
</evidence>
<comment type="similarity">
    <text evidence="9">Belongs to the GSP H family.</text>
</comment>
<evidence type="ECO:0000256" key="9">
    <source>
        <dbReference type="ARBA" id="ARBA00025772"/>
    </source>
</evidence>
<evidence type="ECO:0000313" key="13">
    <source>
        <dbReference type="EMBL" id="MEX8191363.1"/>
    </source>
</evidence>
<comment type="caution">
    <text evidence="13">The sequence shown here is derived from an EMBL/GenBank/DDBJ whole genome shotgun (WGS) entry which is preliminary data.</text>
</comment>
<keyword evidence="14" id="KW-1185">Reference proteome</keyword>
<evidence type="ECO:0000256" key="6">
    <source>
        <dbReference type="ARBA" id="ARBA00022692"/>
    </source>
</evidence>
<dbReference type="Pfam" id="PF12019">
    <property type="entry name" value="GspH"/>
    <property type="match status" value="1"/>
</dbReference>
<evidence type="ECO:0000313" key="14">
    <source>
        <dbReference type="Proteomes" id="UP001561046"/>
    </source>
</evidence>
<keyword evidence="8 11" id="KW-0472">Membrane</keyword>
<comment type="subcellular location">
    <subcellularLocation>
        <location evidence="1">Cell inner membrane</location>
        <topology evidence="1">Single-pass membrane protein</topology>
    </subcellularLocation>
</comment>
<keyword evidence="5" id="KW-0997">Cell inner membrane</keyword>
<dbReference type="InterPro" id="IPR022346">
    <property type="entry name" value="T2SS_GspH"/>
</dbReference>
<evidence type="ECO:0000259" key="12">
    <source>
        <dbReference type="Pfam" id="PF12019"/>
    </source>
</evidence>
<evidence type="ECO:0000256" key="2">
    <source>
        <dbReference type="ARBA" id="ARBA00021549"/>
    </source>
</evidence>